<protein>
    <submittedName>
        <fullName evidence="3">SUMF1/EgtB/PvdO family nonheme iron enzyme</fullName>
    </submittedName>
</protein>
<dbReference type="SUPFAM" id="SSF56436">
    <property type="entry name" value="C-type lectin-like"/>
    <property type="match status" value="1"/>
</dbReference>
<evidence type="ECO:0000259" key="2">
    <source>
        <dbReference type="Pfam" id="PF03781"/>
    </source>
</evidence>
<feature type="domain" description="Sulfatase-modifying factor enzyme-like" evidence="2">
    <location>
        <begin position="366"/>
        <end position="601"/>
    </location>
</feature>
<dbReference type="RefSeq" id="WP_267770932.1">
    <property type="nucleotide sequence ID" value="NZ_JAPNKE010000002.1"/>
</dbReference>
<accession>A0A9X3EQ99</accession>
<evidence type="ECO:0000313" key="3">
    <source>
        <dbReference type="EMBL" id="MCY1008297.1"/>
    </source>
</evidence>
<dbReference type="AlphaFoldDB" id="A0A9X3EQ99"/>
<comment type="caution">
    <text evidence="3">The sequence shown here is derived from an EMBL/GenBank/DDBJ whole genome shotgun (WGS) entry which is preliminary data.</text>
</comment>
<dbReference type="InterPro" id="IPR005532">
    <property type="entry name" value="SUMF_dom"/>
</dbReference>
<keyword evidence="4" id="KW-1185">Reference proteome</keyword>
<dbReference type="PANTHER" id="PTHR23150:SF19">
    <property type="entry name" value="FORMYLGLYCINE-GENERATING ENZYME"/>
    <property type="match status" value="1"/>
</dbReference>
<evidence type="ECO:0000256" key="1">
    <source>
        <dbReference type="SAM" id="MobiDB-lite"/>
    </source>
</evidence>
<sequence length="601" mass="64783">MTLALHQRRLAGLGMTAALLACAPELPRSVKPVGHSGVEAWPDVAAPLPARHDGRRDAALIVSVEDYAHLPDRPGAHAVAGAWYRYLHDVRGLPHRRIRWLRDPGGPEAVAAALSKVHWRVKRDATLWLIVIGHAGTPIGGSPVLLGPSASASDWRGGIPLGPMLRFAGHGMHRELVAVLDGCLPQGTAHRGSSGLAAPGLPSPPAYAAPQRMAVSEVSAGLIALVEETLMRVMEDTTQRGREPTDAVMFTPGPGAHCRERLPGTDTPALSYLLLGALRGWADADRDTRVSAAEALRHIDLLLRAGAHEDPERPRPQARGSDLTLARGVRERGPSPTAVVPPGSSVDEATLLADVGGEFIDERMEKIDRGRFALGCRSRRDPDCEADERPARQVHLDSFMIDRHEVTWKDYAACVAGGGCSTIATARCEVWTGDAFVRGAALAPAFLGEEHPVVCATWQQAVDYCAWKGKRLPTEAEWERAARGPDARAQYPWGDAPPTCARAHTHECGTTTAPIGQRPAGASPDGIHDLAGNASEWVADWYDKKAYRHDTHRDPTGPQRGEVRVVRGGSYYDGLGNLRTSYRYGLSPQWGYGTVGFRCAR</sequence>
<dbReference type="InterPro" id="IPR042095">
    <property type="entry name" value="SUMF_sf"/>
</dbReference>
<dbReference type="Gene3D" id="3.90.1580.10">
    <property type="entry name" value="paralog of FGE (formylglycine-generating enzyme)"/>
    <property type="match status" value="1"/>
</dbReference>
<dbReference type="Pfam" id="PF03781">
    <property type="entry name" value="FGE-sulfatase"/>
    <property type="match status" value="1"/>
</dbReference>
<dbReference type="InterPro" id="IPR016187">
    <property type="entry name" value="CTDL_fold"/>
</dbReference>
<evidence type="ECO:0000313" key="4">
    <source>
        <dbReference type="Proteomes" id="UP001150924"/>
    </source>
</evidence>
<name>A0A9X3EQ99_9BACT</name>
<dbReference type="InterPro" id="IPR051043">
    <property type="entry name" value="Sulfatase_Mod_Factor_Kinase"/>
</dbReference>
<organism evidence="3 4">
    <name type="scientific">Nannocystis pusilla</name>
    <dbReference type="NCBI Taxonomy" id="889268"/>
    <lineage>
        <taxon>Bacteria</taxon>
        <taxon>Pseudomonadati</taxon>
        <taxon>Myxococcota</taxon>
        <taxon>Polyangia</taxon>
        <taxon>Nannocystales</taxon>
        <taxon>Nannocystaceae</taxon>
        <taxon>Nannocystis</taxon>
    </lineage>
</organism>
<dbReference type="Proteomes" id="UP001150924">
    <property type="component" value="Unassembled WGS sequence"/>
</dbReference>
<reference evidence="3" key="1">
    <citation type="submission" date="2022-11" db="EMBL/GenBank/DDBJ databases">
        <title>Minimal conservation of predation-associated metabolite biosynthetic gene clusters underscores biosynthetic potential of Myxococcota including descriptions for ten novel species: Archangium lansinium sp. nov., Myxococcus landrumus sp. nov., Nannocystis bai.</title>
        <authorList>
            <person name="Ahearne A."/>
            <person name="Stevens C."/>
            <person name="Phillips K."/>
        </authorList>
    </citation>
    <scope>NUCLEOTIDE SEQUENCE</scope>
    <source>
        <strain evidence="3">Na p29</strain>
    </source>
</reference>
<dbReference type="GO" id="GO:0120147">
    <property type="term" value="F:formylglycine-generating oxidase activity"/>
    <property type="evidence" value="ECO:0007669"/>
    <property type="project" value="TreeGrafter"/>
</dbReference>
<proteinExistence type="predicted"/>
<dbReference type="PANTHER" id="PTHR23150">
    <property type="entry name" value="SULFATASE MODIFYING FACTOR 1, 2"/>
    <property type="match status" value="1"/>
</dbReference>
<gene>
    <name evidence="3" type="ORF">OV079_22585</name>
</gene>
<dbReference type="EMBL" id="JAPNKE010000002">
    <property type="protein sequence ID" value="MCY1008297.1"/>
    <property type="molecule type" value="Genomic_DNA"/>
</dbReference>
<feature type="region of interest" description="Disordered" evidence="1">
    <location>
        <begin position="307"/>
        <end position="344"/>
    </location>
</feature>